<dbReference type="InterPro" id="IPR023614">
    <property type="entry name" value="Porin_dom_sf"/>
</dbReference>
<dbReference type="Proteomes" id="UP000000442">
    <property type="component" value="Chromosome"/>
</dbReference>
<dbReference type="RefSeq" id="WP_015904989.1">
    <property type="nucleotide sequence ID" value="NC_012108.1"/>
</dbReference>
<organism evidence="2 3">
    <name type="scientific">Desulforapulum autotrophicum (strain ATCC 43914 / DSM 3382 / VKM B-1955 / HRM2)</name>
    <name type="common">Desulfobacterium autotrophicum</name>
    <dbReference type="NCBI Taxonomy" id="177437"/>
    <lineage>
        <taxon>Bacteria</taxon>
        <taxon>Pseudomonadati</taxon>
        <taxon>Thermodesulfobacteriota</taxon>
        <taxon>Desulfobacteria</taxon>
        <taxon>Desulfobacterales</taxon>
        <taxon>Desulfobacteraceae</taxon>
        <taxon>Desulforapulum</taxon>
    </lineage>
</organism>
<dbReference type="Gene3D" id="2.40.160.10">
    <property type="entry name" value="Porin"/>
    <property type="match status" value="1"/>
</dbReference>
<protein>
    <recommendedName>
        <fullName evidence="4">Porin domain-containing protein</fullName>
    </recommendedName>
</protein>
<dbReference type="EMBL" id="CP001087">
    <property type="protein sequence ID" value="ACN16227.1"/>
    <property type="molecule type" value="Genomic_DNA"/>
</dbReference>
<name>C0QKY7_DESAH</name>
<feature type="signal peptide" evidence="1">
    <location>
        <begin position="1"/>
        <end position="23"/>
    </location>
</feature>
<accession>C0QKY7</accession>
<evidence type="ECO:0008006" key="4">
    <source>
        <dbReference type="Google" id="ProtNLM"/>
    </source>
</evidence>
<proteinExistence type="predicted"/>
<evidence type="ECO:0000313" key="3">
    <source>
        <dbReference type="Proteomes" id="UP000000442"/>
    </source>
</evidence>
<dbReference type="eggNOG" id="ENOG5032R8K">
    <property type="taxonomic scope" value="Bacteria"/>
</dbReference>
<reference evidence="2 3" key="1">
    <citation type="journal article" date="2009" name="Environ. Microbiol.">
        <title>Genome sequence of Desulfobacterium autotrophicum HRM2, a marine sulfate reducer oxidizing organic carbon completely to carbon dioxide.</title>
        <authorList>
            <person name="Strittmatter A.W."/>
            <person name="Liesegang H."/>
            <person name="Rabus R."/>
            <person name="Decker I."/>
            <person name="Amann J."/>
            <person name="Andres S."/>
            <person name="Henne A."/>
            <person name="Fricke W.F."/>
            <person name="Martinez-Arias R."/>
            <person name="Bartels D."/>
            <person name="Goesmann A."/>
            <person name="Krause L."/>
            <person name="Puehler A."/>
            <person name="Klenk H.P."/>
            <person name="Richter M."/>
            <person name="Schuler M."/>
            <person name="Gloeckner F.O."/>
            <person name="Meyerdierks A."/>
            <person name="Gottschalk G."/>
            <person name="Amann R."/>
        </authorList>
    </citation>
    <scope>NUCLEOTIDE SEQUENCE [LARGE SCALE GENOMIC DNA]</scope>
    <source>
        <strain evidence="3">ATCC 43914 / DSM 3382 / HRM2</strain>
    </source>
</reference>
<keyword evidence="1" id="KW-0732">Signal</keyword>
<evidence type="ECO:0000313" key="2">
    <source>
        <dbReference type="EMBL" id="ACN16227.1"/>
    </source>
</evidence>
<gene>
    <name evidence="2" type="ordered locus">HRM2_31440</name>
</gene>
<dbReference type="HOGENOM" id="CLU_629668_0_0_7"/>
<evidence type="ECO:0000256" key="1">
    <source>
        <dbReference type="SAM" id="SignalP"/>
    </source>
</evidence>
<feature type="chain" id="PRO_5002902461" description="Porin domain-containing protein" evidence="1">
    <location>
        <begin position="24"/>
        <end position="484"/>
    </location>
</feature>
<dbReference type="SUPFAM" id="SSF56935">
    <property type="entry name" value="Porins"/>
    <property type="match status" value="1"/>
</dbReference>
<dbReference type="AlphaFoldDB" id="C0QKY7"/>
<sequence length="484" mass="53386">MKKMMLMALVLAVVAGGTLPATAMEVDFSGSFELEGILNSSEGMDEDDATSDFRQMRLRVQTEFTITDDMKLITRFDALEKILSSKDSSFTITQNDTGWDSDDDDDNIDFDRAYLSWKSPIGLFQLGRMEGVTWGTSFCDDEADTDRIKYILPIALGSGTFYLSAVAEKVGEYDKGTEDSDEDNDKYYIGATYVAKTYRTGLLTALYNFKTFQDPGQALATEVLYAYNKSDSDTSLNPAMSVTEAYSLYTTTGLSCEGKVFLLAPYFEGKFGDFSFTTELDYIIGTIEYDTDNADDKDLEAFAYFVEGAYDIGPATVQLGFAHSKGDADYTDDKIGSMSYVSPGVDWAKLLILQDDTTGMNTTLANGLGNHVGNGFGSASTAMCDGYKLLYAGVDYVVTDSISLGFIAGMSWADEVPDGMDYDDDQGVEYDASFTWKLTKNLEYKAVAAYLDGGDYWKTRRTGAVESNIDPEIYTLYHKLTLTF</sequence>
<dbReference type="OrthoDB" id="5414714at2"/>
<dbReference type="KEGG" id="dat:HRM2_31440"/>
<keyword evidence="3" id="KW-1185">Reference proteome</keyword>